<dbReference type="GO" id="GO:0005829">
    <property type="term" value="C:cytosol"/>
    <property type="evidence" value="ECO:0007669"/>
    <property type="project" value="TreeGrafter"/>
</dbReference>
<gene>
    <name evidence="5" type="primary">ANKZF1_1</name>
    <name evidence="5" type="ORF">FOL47_010378</name>
</gene>
<name>A0A7J6N2A4_PERCH</name>
<evidence type="ECO:0000256" key="3">
    <source>
        <dbReference type="SAM" id="MobiDB-lite"/>
    </source>
</evidence>
<comment type="caution">
    <text evidence="5">The sequence shown here is derived from an EMBL/GenBank/DDBJ whole genome shotgun (WGS) entry which is preliminary data.</text>
</comment>
<organism evidence="5 6">
    <name type="scientific">Perkinsus chesapeaki</name>
    <name type="common">Clam parasite</name>
    <name type="synonym">Perkinsus andrewsi</name>
    <dbReference type="NCBI Taxonomy" id="330153"/>
    <lineage>
        <taxon>Eukaryota</taxon>
        <taxon>Sar</taxon>
        <taxon>Alveolata</taxon>
        <taxon>Perkinsozoa</taxon>
        <taxon>Perkinsea</taxon>
        <taxon>Perkinsida</taxon>
        <taxon>Perkinsidae</taxon>
        <taxon>Perkinsus</taxon>
    </lineage>
</organism>
<dbReference type="GO" id="GO:0000139">
    <property type="term" value="C:Golgi membrane"/>
    <property type="evidence" value="ECO:0007669"/>
    <property type="project" value="TreeGrafter"/>
</dbReference>
<keyword evidence="6" id="KW-1185">Reference proteome</keyword>
<sequence>MFGFNPSIGLSKYRPGGSSPILGLQAAPNGRVLSVITRGGREAQFYAAGYQQQQAPMYRLRTAASMLGSTLQEGNSKQSGSDLDSGDESMTFTGLHAWSGDSTRVFLQLSTRHLVAVFRVRFGDDGFKKGADYDYDEADTDYDDEGGTKRHVRSHQLRQLPCHIELECTLSVPTEKFSLLPGAGNRLFIVSSPTEVSSSSMILLLDTDNYRQRAPKVDLSVLKRGPGAILAFEECRCLSQIADSFIAGHPDSGLRNRVVATSASGGPSGVIAVSVVIEGTSEVWLLRDRPVEGKGGCGLGRVLSVSGSCSCVALSGDCLAVALTGGVVDLYNIQDPQDTLELAHLCRIKSSDLLSTTEELPPKLPVSGLTWAGDRVLLVHTGVGLGAVSVDGARLGCFTHGCGPVKFAAGSTSYLWACVVTFNEPEIAKFPAVVEHPSMLTGYGDDVSCPSVPLLASHERMLLPKASSSTWKAVHYPHMYMRTNWPPRVFAGRPGHWIMVCGEFGFVVYSYLRDKWRLFGDVAHEGLVGRVRAACSLGQYGVTLNSSGLLVVWDMGARLDYYTAKLASVEAADAAEVKAMATSEDFQVVLATLTEATSYRYNGPGDFTVGKSVRLDALPSPLREVQLFRDDSGGMVLLALLRNGEVFREQDSGSMKFVRVCGGVRRIFVFEPTERNQKSQLEISKSSSTDAPATGGSEEDASSSISPLTYRGFGGPFMIPQTASSVGESRQGKTGVGQSTSDETSDESQSVVMTGYRSVHPLPAPSLSLPIASRNQTNEEASSSSPRFDLPISGHEDTANAAELFTPSHVKVVNYSKSSKDSTTLGKVEVPPDEKCPFCKDVCTVDLATSYYDNSPRAVSELASVLDRAQVWMEDQAGLSLWINGSFFATRIPIDSPSAAVLCVYPSQASFRVVLPKQSWSLVTAPLYHTLLHRLCSAPGNRLLRTAYNVSCTVYSAKEFRVVLELLLHESIDACVPIFLRLDKLGVTDVNAVHHHSPVNMRLRTLRNALHLVGHFGPSGVDYLVAALRKTEPHVSFRHVLGMMDEGGSERVAPELFRSALKAGRLYQAAALLLLVQYSAGPETARKDYALPLLKAALDAGEKSLAEQCIRFYSAMGTDRPPEVVSCVREYCIKLVVDCKWVDLLNCFGADGTAREFLEGVPEPTVVQFNSVVRSFRALMICDREPGETKDNVGIVQIAADEGSDDTSTEGGGSPSDNAGLHVSRQLFLLFLSIGWSRRVLAMCVASRDPRSLAFAMGRDPMVKEMCAAEGSDECRSLLHGALSSV</sequence>
<evidence type="ECO:0000256" key="2">
    <source>
        <dbReference type="ARBA" id="ARBA00023136"/>
    </source>
</evidence>
<feature type="compositionally biased region" description="Low complexity" evidence="3">
    <location>
        <begin position="738"/>
        <end position="751"/>
    </location>
</feature>
<dbReference type="InterPro" id="IPR009771">
    <property type="entry name" value="RIC1_C"/>
</dbReference>
<feature type="domain" description="RIC1 C-terminal alpha solenoid region" evidence="4">
    <location>
        <begin position="941"/>
        <end position="1118"/>
    </location>
</feature>
<accession>A0A7J6N2A4</accession>
<feature type="compositionally biased region" description="Polar residues" evidence="3">
    <location>
        <begin position="678"/>
        <end position="691"/>
    </location>
</feature>
<dbReference type="GO" id="GO:0042147">
    <property type="term" value="P:retrograde transport, endosome to Golgi"/>
    <property type="evidence" value="ECO:0007669"/>
    <property type="project" value="TreeGrafter"/>
</dbReference>
<evidence type="ECO:0000256" key="1">
    <source>
        <dbReference type="ARBA" id="ARBA00004370"/>
    </source>
</evidence>
<evidence type="ECO:0000313" key="5">
    <source>
        <dbReference type="EMBL" id="KAF4677784.1"/>
    </source>
</evidence>
<dbReference type="OrthoDB" id="67540at2759"/>
<dbReference type="PANTHER" id="PTHR22746:SF10">
    <property type="entry name" value="GUANINE NUCLEOTIDE EXCHANGE FACTOR SUBUNIT RIC1"/>
    <property type="match status" value="1"/>
</dbReference>
<dbReference type="Pfam" id="PF07064">
    <property type="entry name" value="RIC1"/>
    <property type="match status" value="1"/>
</dbReference>
<dbReference type="GO" id="GO:0006886">
    <property type="term" value="P:intracellular protein transport"/>
    <property type="evidence" value="ECO:0007669"/>
    <property type="project" value="InterPro"/>
</dbReference>
<evidence type="ECO:0000259" key="4">
    <source>
        <dbReference type="Pfam" id="PF07064"/>
    </source>
</evidence>
<comment type="subcellular location">
    <subcellularLocation>
        <location evidence="1">Membrane</location>
    </subcellularLocation>
</comment>
<proteinExistence type="predicted"/>
<protein>
    <submittedName>
        <fullName evidence="5">Ankyrin repeat and zinc finger domain-containing protein 1</fullName>
    </submittedName>
</protein>
<evidence type="ECO:0000313" key="6">
    <source>
        <dbReference type="Proteomes" id="UP000591131"/>
    </source>
</evidence>
<keyword evidence="2" id="KW-0472">Membrane</keyword>
<dbReference type="Proteomes" id="UP000591131">
    <property type="component" value="Unassembled WGS sequence"/>
</dbReference>
<dbReference type="InterPro" id="IPR040096">
    <property type="entry name" value="Ric1"/>
</dbReference>
<dbReference type="PANTHER" id="PTHR22746">
    <property type="entry name" value="RAB6A-GEF COMPLEX PARTNER PROTEIN 1"/>
    <property type="match status" value="1"/>
</dbReference>
<dbReference type="GO" id="GO:0034066">
    <property type="term" value="C:Ric1-Rgp1 guanyl-nucleotide exchange factor complex"/>
    <property type="evidence" value="ECO:0007669"/>
    <property type="project" value="InterPro"/>
</dbReference>
<dbReference type="EMBL" id="JAAPAO010000008">
    <property type="protein sequence ID" value="KAF4677784.1"/>
    <property type="molecule type" value="Genomic_DNA"/>
</dbReference>
<feature type="region of interest" description="Disordered" evidence="3">
    <location>
        <begin position="678"/>
        <end position="707"/>
    </location>
</feature>
<reference evidence="5 6" key="1">
    <citation type="submission" date="2020-04" db="EMBL/GenBank/DDBJ databases">
        <title>Perkinsus chesapeaki whole genome sequence.</title>
        <authorList>
            <person name="Bogema D.R."/>
        </authorList>
    </citation>
    <scope>NUCLEOTIDE SEQUENCE [LARGE SCALE GENOMIC DNA]</scope>
    <source>
        <strain evidence="5">ATCC PRA-425</strain>
    </source>
</reference>
<feature type="region of interest" description="Disordered" evidence="3">
    <location>
        <begin position="719"/>
        <end position="751"/>
    </location>
</feature>